<evidence type="ECO:0000259" key="6">
    <source>
        <dbReference type="PROSITE" id="PS51192"/>
    </source>
</evidence>
<dbReference type="HOGENOM" id="CLU_003041_28_1_10"/>
<proteinExistence type="predicted"/>
<evidence type="ECO:0000313" key="7">
    <source>
        <dbReference type="EMBL" id="AFD06175.1"/>
    </source>
</evidence>
<dbReference type="STRING" id="929556.Solca_1068"/>
<dbReference type="KEGG" id="scn:Solca_1068"/>
<evidence type="ECO:0000256" key="3">
    <source>
        <dbReference type="ARBA" id="ARBA00022806"/>
    </source>
</evidence>
<keyword evidence="4" id="KW-0067">ATP-binding</keyword>
<evidence type="ECO:0000256" key="5">
    <source>
        <dbReference type="SAM" id="MobiDB-lite"/>
    </source>
</evidence>
<dbReference type="Pfam" id="PF00270">
    <property type="entry name" value="DEAD"/>
    <property type="match status" value="1"/>
</dbReference>
<dbReference type="PROSITE" id="PS51192">
    <property type="entry name" value="HELICASE_ATP_BIND_1"/>
    <property type="match status" value="1"/>
</dbReference>
<protein>
    <submittedName>
        <fullName evidence="7">DNA/RNA helicase, superfamily II</fullName>
    </submittedName>
</protein>
<dbReference type="OrthoDB" id="9762011at2"/>
<keyword evidence="8" id="KW-1185">Reference proteome</keyword>
<organism evidence="7 8">
    <name type="scientific">Solitalea canadensis (strain ATCC 29591 / DSM 3403 / JCM 21819 / LMG 8368 / NBRC 15130 / NCIMB 12057 / USAM 9D)</name>
    <name type="common">Flexibacter canadensis</name>
    <dbReference type="NCBI Taxonomy" id="929556"/>
    <lineage>
        <taxon>Bacteria</taxon>
        <taxon>Pseudomonadati</taxon>
        <taxon>Bacteroidota</taxon>
        <taxon>Sphingobacteriia</taxon>
        <taxon>Sphingobacteriales</taxon>
        <taxon>Sphingobacteriaceae</taxon>
        <taxon>Solitalea</taxon>
    </lineage>
</organism>
<dbReference type="RefSeq" id="WP_014679402.1">
    <property type="nucleotide sequence ID" value="NC_017770.1"/>
</dbReference>
<dbReference type="eggNOG" id="COG0513">
    <property type="taxonomic scope" value="Bacteria"/>
</dbReference>
<dbReference type="GO" id="GO:0005524">
    <property type="term" value="F:ATP binding"/>
    <property type="evidence" value="ECO:0007669"/>
    <property type="project" value="UniProtKB-KW"/>
</dbReference>
<feature type="region of interest" description="Disordered" evidence="5">
    <location>
        <begin position="385"/>
        <end position="408"/>
    </location>
</feature>
<dbReference type="GO" id="GO:0005829">
    <property type="term" value="C:cytosol"/>
    <property type="evidence" value="ECO:0007669"/>
    <property type="project" value="TreeGrafter"/>
</dbReference>
<feature type="domain" description="Helicase ATP-binding" evidence="6">
    <location>
        <begin position="32"/>
        <end position="201"/>
    </location>
</feature>
<name>H8KVB7_SOLCM</name>
<keyword evidence="1" id="KW-0547">Nucleotide-binding</keyword>
<dbReference type="InterPro" id="IPR011545">
    <property type="entry name" value="DEAD/DEAH_box_helicase_dom"/>
</dbReference>
<evidence type="ECO:0000256" key="1">
    <source>
        <dbReference type="ARBA" id="ARBA00022741"/>
    </source>
</evidence>
<dbReference type="EMBL" id="CP003349">
    <property type="protein sequence ID" value="AFD06175.1"/>
    <property type="molecule type" value="Genomic_DNA"/>
</dbReference>
<reference evidence="7" key="1">
    <citation type="submission" date="2012-02" db="EMBL/GenBank/DDBJ databases">
        <title>The complete genome of Solitalea canadensis DSM 3403.</title>
        <authorList>
            <consortium name="US DOE Joint Genome Institute (JGI-PGF)"/>
            <person name="Lucas S."/>
            <person name="Copeland A."/>
            <person name="Lapidus A."/>
            <person name="Glavina del Rio T."/>
            <person name="Dalin E."/>
            <person name="Tice H."/>
            <person name="Bruce D."/>
            <person name="Goodwin L."/>
            <person name="Pitluck S."/>
            <person name="Peters L."/>
            <person name="Ovchinnikova G."/>
            <person name="Lu M."/>
            <person name="Kyrpides N."/>
            <person name="Mavromatis K."/>
            <person name="Ivanova N."/>
            <person name="Brettin T."/>
            <person name="Detter J.C."/>
            <person name="Han C."/>
            <person name="Larimer F."/>
            <person name="Land M."/>
            <person name="Hauser L."/>
            <person name="Markowitz V."/>
            <person name="Cheng J.-F."/>
            <person name="Hugenholtz P."/>
            <person name="Woyke T."/>
            <person name="Wu D."/>
            <person name="Spring S."/>
            <person name="Schroeder M."/>
            <person name="Kopitz M."/>
            <person name="Brambilla E."/>
            <person name="Klenk H.-P."/>
            <person name="Eisen J.A."/>
        </authorList>
    </citation>
    <scope>NUCLEOTIDE SEQUENCE</scope>
    <source>
        <strain evidence="7">DSM 3403</strain>
    </source>
</reference>
<evidence type="ECO:0000313" key="8">
    <source>
        <dbReference type="Proteomes" id="UP000007590"/>
    </source>
</evidence>
<keyword evidence="2" id="KW-0378">Hydrolase</keyword>
<dbReference type="InterPro" id="IPR050079">
    <property type="entry name" value="DEAD_box_RNA_helicase"/>
</dbReference>
<dbReference type="GO" id="GO:0003724">
    <property type="term" value="F:RNA helicase activity"/>
    <property type="evidence" value="ECO:0007669"/>
    <property type="project" value="TreeGrafter"/>
</dbReference>
<accession>H8KVB7</accession>
<sequence length="429" mass="48413">MSLDKLKLNKQLVTAMTEAGFLAPKEMQLKVVSRIIGGQDVIAIGPEGSGKTTTYILGILMRLKYAHEEAPRALVLVPDADRIEAVTDQFALLNKSSLRVVGFSPLAGIQSQMDVLADGCDIVVTTPDRARALYMKLGLNLNLIQTFILDDADLMIKNGYQLPVSELARSIVKCQHLIFTEVLHGKLEQLIEPFMNLPATIEITELKEPDVAIIPQILYKVLNFKTKLNLLNLLMRDDDYFNKVIVFVNTRLTAQKLFKSLDKRLHDQVALYKPMFFDQPGLKSVDEFRESDARIFIIANEDVEKVDLSEIPFILNFDQPEEKEVYISRIIKNEGNAETLAIAFATDIELSLITKIEQATGQLMEEVELPLGLIIENNPDKEKVAQKKAKKEKAVDEQRGAAFHEKKAENAKTYNYSSKEKAKMKYKKK</sequence>
<dbReference type="SMART" id="SM00487">
    <property type="entry name" value="DEXDc"/>
    <property type="match status" value="1"/>
</dbReference>
<dbReference type="InterPro" id="IPR027417">
    <property type="entry name" value="P-loop_NTPase"/>
</dbReference>
<dbReference type="Gene3D" id="3.40.50.300">
    <property type="entry name" value="P-loop containing nucleotide triphosphate hydrolases"/>
    <property type="match status" value="2"/>
</dbReference>
<gene>
    <name evidence="7" type="ordered locus">Solca_1068</name>
</gene>
<dbReference type="AlphaFoldDB" id="H8KVB7"/>
<dbReference type="SUPFAM" id="SSF52540">
    <property type="entry name" value="P-loop containing nucleoside triphosphate hydrolases"/>
    <property type="match status" value="2"/>
</dbReference>
<dbReference type="InterPro" id="IPR014001">
    <property type="entry name" value="Helicase_ATP-bd"/>
</dbReference>
<keyword evidence="3 7" id="KW-0347">Helicase</keyword>
<dbReference type="Proteomes" id="UP000007590">
    <property type="component" value="Chromosome"/>
</dbReference>
<dbReference type="GO" id="GO:0016787">
    <property type="term" value="F:hydrolase activity"/>
    <property type="evidence" value="ECO:0007669"/>
    <property type="project" value="UniProtKB-KW"/>
</dbReference>
<dbReference type="PANTHER" id="PTHR47959:SF1">
    <property type="entry name" value="ATP-DEPENDENT RNA HELICASE DBPA"/>
    <property type="match status" value="1"/>
</dbReference>
<evidence type="ECO:0000256" key="4">
    <source>
        <dbReference type="ARBA" id="ARBA00022840"/>
    </source>
</evidence>
<dbReference type="PANTHER" id="PTHR47959">
    <property type="entry name" value="ATP-DEPENDENT RNA HELICASE RHLE-RELATED"/>
    <property type="match status" value="1"/>
</dbReference>
<evidence type="ECO:0000256" key="2">
    <source>
        <dbReference type="ARBA" id="ARBA00022801"/>
    </source>
</evidence>
<feature type="compositionally biased region" description="Basic and acidic residues" evidence="5">
    <location>
        <begin position="392"/>
        <end position="408"/>
    </location>
</feature>
<dbReference type="GO" id="GO:0003676">
    <property type="term" value="F:nucleic acid binding"/>
    <property type="evidence" value="ECO:0007669"/>
    <property type="project" value="InterPro"/>
</dbReference>